<dbReference type="InterPro" id="IPR018713">
    <property type="entry name" value="MPAB/Lcp_cat_dom"/>
</dbReference>
<evidence type="ECO:0000313" key="2">
    <source>
        <dbReference type="EMBL" id="OXR40183.1"/>
    </source>
</evidence>
<name>A0A231GU80_9NOCA</name>
<reference evidence="2 3" key="1">
    <citation type="submission" date="2017-07" db="EMBL/GenBank/DDBJ databases">
        <title>First draft Genome Sequence of Nocardia cerradoensis isolated from human infection.</title>
        <authorList>
            <person name="Carrasco G."/>
        </authorList>
    </citation>
    <scope>NUCLEOTIDE SEQUENCE [LARGE SCALE GENOMIC DNA]</scope>
    <source>
        <strain evidence="2 3">CNM20130759</strain>
    </source>
</reference>
<evidence type="ECO:0000259" key="1">
    <source>
        <dbReference type="Pfam" id="PF09995"/>
    </source>
</evidence>
<gene>
    <name evidence="2" type="primary">lcp_4</name>
    <name evidence="2" type="ORF">B7C42_07765</name>
</gene>
<proteinExistence type="predicted"/>
<sequence length="403" mass="44448">MPIPSRHPASPRPVPGLVRLLALLLGIRKPGAAQFQRWGELLTVGDEPMDQLVEWMYSAGMATARPLFEQALTNGISSLEAPPEPLREFFTRIEQVPPWVDWDQITRGARVLRSGGADGIYIGLDVSLLGGYQFSGFNQTLLRTGALEKGSNTRFAETMRWAMDVCSEHGLEPQGKGYRSTLHVRLIHAFVRRHVAGLPDWQPDTWGLPVNQTDMCSTLIGALVVPVSSSVTLGLVSTPADLTAVAHLARYTGWLIGVQEDLLPMSYRDSVRLLYHSMTALSAPDETTKRLAAPMAEDPLSWRYDRLPQLRRHLARSAHLSITFSVLGPRAMRALGLPAFVLPWYPLVRFPVNMIRSVAARITPGGMERAAIRGDREHAALLRRMDCERAAIGGAAEQLAKTA</sequence>
<evidence type="ECO:0000313" key="3">
    <source>
        <dbReference type="Proteomes" id="UP000215506"/>
    </source>
</evidence>
<organism evidence="2 3">
    <name type="scientific">Nocardia cerradoensis</name>
    <dbReference type="NCBI Taxonomy" id="85688"/>
    <lineage>
        <taxon>Bacteria</taxon>
        <taxon>Bacillati</taxon>
        <taxon>Actinomycetota</taxon>
        <taxon>Actinomycetes</taxon>
        <taxon>Mycobacteriales</taxon>
        <taxon>Nocardiaceae</taxon>
        <taxon>Nocardia</taxon>
    </lineage>
</organism>
<dbReference type="Proteomes" id="UP000215506">
    <property type="component" value="Unassembled WGS sequence"/>
</dbReference>
<keyword evidence="3" id="KW-1185">Reference proteome</keyword>
<protein>
    <submittedName>
        <fullName evidence="2">Latex clearing protein</fullName>
    </submittedName>
</protein>
<dbReference type="InterPro" id="IPR037473">
    <property type="entry name" value="Lcp-like"/>
</dbReference>
<dbReference type="Pfam" id="PF09995">
    <property type="entry name" value="MPAB_Lcp_cat"/>
    <property type="match status" value="1"/>
</dbReference>
<dbReference type="AlphaFoldDB" id="A0A231GU80"/>
<dbReference type="GO" id="GO:0016491">
    <property type="term" value="F:oxidoreductase activity"/>
    <property type="evidence" value="ECO:0007669"/>
    <property type="project" value="InterPro"/>
</dbReference>
<dbReference type="EMBL" id="NGAF01000038">
    <property type="protein sequence ID" value="OXR40183.1"/>
    <property type="molecule type" value="Genomic_DNA"/>
</dbReference>
<accession>A0A231GU80</accession>
<comment type="caution">
    <text evidence="2">The sequence shown here is derived from an EMBL/GenBank/DDBJ whole genome shotgun (WGS) entry which is preliminary data.</text>
</comment>
<dbReference type="PANTHER" id="PTHR37539:SF1">
    <property type="entry name" value="ER-BOUND OXYGENASE MPAB_MPAB'_RUBBER OXYGENASE CATALYTIC DOMAIN-CONTAINING PROTEIN"/>
    <property type="match status" value="1"/>
</dbReference>
<feature type="domain" description="ER-bound oxygenase mpaB/mpaB'/Rubber oxygenase catalytic" evidence="1">
    <location>
        <begin position="141"/>
        <end position="349"/>
    </location>
</feature>
<dbReference type="PANTHER" id="PTHR37539">
    <property type="entry name" value="SECRETED PROTEIN-RELATED"/>
    <property type="match status" value="1"/>
</dbReference>